<keyword evidence="2" id="KW-1185">Reference proteome</keyword>
<dbReference type="EMBL" id="JABSTR010000006">
    <property type="protein sequence ID" value="KAH9373862.1"/>
    <property type="molecule type" value="Genomic_DNA"/>
</dbReference>
<gene>
    <name evidence="1" type="ORF">HPB48_009258</name>
</gene>
<dbReference type="VEuPathDB" id="VectorBase:HLOH_062166"/>
<proteinExistence type="predicted"/>
<dbReference type="AlphaFoldDB" id="A0A9J6G634"/>
<evidence type="ECO:0000313" key="2">
    <source>
        <dbReference type="Proteomes" id="UP000821853"/>
    </source>
</evidence>
<comment type="caution">
    <text evidence="1">The sequence shown here is derived from an EMBL/GenBank/DDBJ whole genome shotgun (WGS) entry which is preliminary data.</text>
</comment>
<name>A0A9J6G634_HAELO</name>
<dbReference type="SUPFAM" id="SSF49599">
    <property type="entry name" value="TRAF domain-like"/>
    <property type="match status" value="1"/>
</dbReference>
<dbReference type="OrthoDB" id="6499288at2759"/>
<protein>
    <submittedName>
        <fullName evidence="1">Uncharacterized protein</fullName>
    </submittedName>
</protein>
<evidence type="ECO:0000313" key="1">
    <source>
        <dbReference type="EMBL" id="KAH9373862.1"/>
    </source>
</evidence>
<accession>A0A9J6G634</accession>
<organism evidence="1 2">
    <name type="scientific">Haemaphysalis longicornis</name>
    <name type="common">Bush tick</name>
    <dbReference type="NCBI Taxonomy" id="44386"/>
    <lineage>
        <taxon>Eukaryota</taxon>
        <taxon>Metazoa</taxon>
        <taxon>Ecdysozoa</taxon>
        <taxon>Arthropoda</taxon>
        <taxon>Chelicerata</taxon>
        <taxon>Arachnida</taxon>
        <taxon>Acari</taxon>
        <taxon>Parasitiformes</taxon>
        <taxon>Ixodida</taxon>
        <taxon>Ixodoidea</taxon>
        <taxon>Ixodidae</taxon>
        <taxon>Haemaphysalinae</taxon>
        <taxon>Haemaphysalis</taxon>
    </lineage>
</organism>
<dbReference type="Proteomes" id="UP000821853">
    <property type="component" value="Chromosome 4"/>
</dbReference>
<sequence>MTRPDSALIQEVILEGLKQRIRLAQAEQCPLDGREFVEANAVPLNCDISDLGQHRVHCVNACQGCSFAGKLCELKEHLARCVSDRVECAKCKQRVVRSDAVNHRRDCPGDPSRRLIGSSEGRSIGEGLVHVRMDIETLRELVTSDRDADAVVNEANALVERIKRIEAQLLRPDACGRDSETDAGLYRPWPFRRATKPRSQVAVCSFGDMYGAHDSLKEKKDVVITGRVITLAGYTFQVDCHFENDRSRWLVTHVRDEKRDIRLVLRPEAEVAALALKKPIPNRLNASIKSEKVLWASLETAGFIDNDSLYLNIELE</sequence>
<dbReference type="OMA" id="ITICDFR"/>
<reference evidence="1 2" key="1">
    <citation type="journal article" date="2020" name="Cell">
        <title>Large-Scale Comparative Analyses of Tick Genomes Elucidate Their Genetic Diversity and Vector Capacities.</title>
        <authorList>
            <consortium name="Tick Genome and Microbiome Consortium (TIGMIC)"/>
            <person name="Jia N."/>
            <person name="Wang J."/>
            <person name="Shi W."/>
            <person name="Du L."/>
            <person name="Sun Y."/>
            <person name="Zhan W."/>
            <person name="Jiang J.F."/>
            <person name="Wang Q."/>
            <person name="Zhang B."/>
            <person name="Ji P."/>
            <person name="Bell-Sakyi L."/>
            <person name="Cui X.M."/>
            <person name="Yuan T.T."/>
            <person name="Jiang B.G."/>
            <person name="Yang W.F."/>
            <person name="Lam T.T."/>
            <person name="Chang Q.C."/>
            <person name="Ding S.J."/>
            <person name="Wang X.J."/>
            <person name="Zhu J.G."/>
            <person name="Ruan X.D."/>
            <person name="Zhao L."/>
            <person name="Wei J.T."/>
            <person name="Ye R.Z."/>
            <person name="Que T.C."/>
            <person name="Du C.H."/>
            <person name="Zhou Y.H."/>
            <person name="Cheng J.X."/>
            <person name="Dai P.F."/>
            <person name="Guo W.B."/>
            <person name="Han X.H."/>
            <person name="Huang E.J."/>
            <person name="Li L.F."/>
            <person name="Wei W."/>
            <person name="Gao Y.C."/>
            <person name="Liu J.Z."/>
            <person name="Shao H.Z."/>
            <person name="Wang X."/>
            <person name="Wang C.C."/>
            <person name="Yang T.C."/>
            <person name="Huo Q.B."/>
            <person name="Li W."/>
            <person name="Chen H.Y."/>
            <person name="Chen S.E."/>
            <person name="Zhou L.G."/>
            <person name="Ni X.B."/>
            <person name="Tian J.H."/>
            <person name="Sheng Y."/>
            <person name="Liu T."/>
            <person name="Pan Y.S."/>
            <person name="Xia L.Y."/>
            <person name="Li J."/>
            <person name="Zhao F."/>
            <person name="Cao W.C."/>
        </authorList>
    </citation>
    <scope>NUCLEOTIDE SEQUENCE [LARGE SCALE GENOMIC DNA]</scope>
    <source>
        <strain evidence="1">HaeL-2018</strain>
    </source>
</reference>